<reference evidence="10 11" key="1">
    <citation type="submission" date="2024-07" db="EMBL/GenBank/DDBJ databases">
        <title>Uliginosibacterium paludis KCTC:42655.</title>
        <authorList>
            <person name="Kim M.K."/>
        </authorList>
    </citation>
    <scope>NUCLEOTIDE SEQUENCE [LARGE SCALE GENOMIC DNA]</scope>
    <source>
        <strain evidence="10 11">KCTC 42655</strain>
    </source>
</reference>
<keyword evidence="5 9" id="KW-0653">Protein transport</keyword>
<gene>
    <name evidence="9 10" type="primary">secE</name>
    <name evidence="10" type="ORF">ABVT11_10930</name>
</gene>
<comment type="similarity">
    <text evidence="9">Belongs to the SecE/SEC61-gamma family.</text>
</comment>
<feature type="transmembrane region" description="Helical" evidence="9">
    <location>
        <begin position="30"/>
        <end position="49"/>
    </location>
</feature>
<evidence type="ECO:0000256" key="3">
    <source>
        <dbReference type="ARBA" id="ARBA00022475"/>
    </source>
</evidence>
<comment type="caution">
    <text evidence="10">The sequence shown here is derived from an EMBL/GenBank/DDBJ whole genome shotgun (WGS) entry which is preliminary data.</text>
</comment>
<evidence type="ECO:0000256" key="9">
    <source>
        <dbReference type="HAMAP-Rule" id="MF_00422"/>
    </source>
</evidence>
<evidence type="ECO:0000256" key="4">
    <source>
        <dbReference type="ARBA" id="ARBA00022692"/>
    </source>
</evidence>
<comment type="caution">
    <text evidence="9">Lacks conserved residue(s) required for the propagation of feature annotation.</text>
</comment>
<dbReference type="Pfam" id="PF00584">
    <property type="entry name" value="SecE"/>
    <property type="match status" value="1"/>
</dbReference>
<feature type="transmembrane region" description="Helical" evidence="9">
    <location>
        <begin position="7"/>
        <end position="24"/>
    </location>
</feature>
<keyword evidence="2 9" id="KW-0813">Transport</keyword>
<feature type="transmembrane region" description="Helical" evidence="9">
    <location>
        <begin position="85"/>
        <end position="113"/>
    </location>
</feature>
<accession>A0ABV2CS85</accession>
<protein>
    <recommendedName>
        <fullName evidence="9">Protein translocase subunit SecE</fullName>
    </recommendedName>
</protein>
<dbReference type="PANTHER" id="PTHR33910">
    <property type="entry name" value="PROTEIN TRANSLOCASE SUBUNIT SECE"/>
    <property type="match status" value="1"/>
</dbReference>
<comment type="function">
    <text evidence="9">Essential subunit of the Sec protein translocation channel SecYEG. Clamps together the 2 halves of SecY. May contact the channel plug during translocation.</text>
</comment>
<proteinExistence type="inferred from homology"/>
<dbReference type="HAMAP" id="MF_00422">
    <property type="entry name" value="SecE"/>
    <property type="match status" value="1"/>
</dbReference>
<dbReference type="NCBIfam" id="TIGR00964">
    <property type="entry name" value="secE_bact"/>
    <property type="match status" value="1"/>
</dbReference>
<organism evidence="10 11">
    <name type="scientific">Uliginosibacterium paludis</name>
    <dbReference type="NCBI Taxonomy" id="1615952"/>
    <lineage>
        <taxon>Bacteria</taxon>
        <taxon>Pseudomonadati</taxon>
        <taxon>Pseudomonadota</taxon>
        <taxon>Betaproteobacteria</taxon>
        <taxon>Rhodocyclales</taxon>
        <taxon>Zoogloeaceae</taxon>
        <taxon>Uliginosibacterium</taxon>
    </lineage>
</organism>
<evidence type="ECO:0000313" key="11">
    <source>
        <dbReference type="Proteomes" id="UP001548590"/>
    </source>
</evidence>
<dbReference type="Proteomes" id="UP001548590">
    <property type="component" value="Unassembled WGS sequence"/>
</dbReference>
<evidence type="ECO:0000256" key="5">
    <source>
        <dbReference type="ARBA" id="ARBA00022927"/>
    </source>
</evidence>
<dbReference type="RefSeq" id="WP_345930497.1">
    <property type="nucleotide sequence ID" value="NZ_JBDIVF010000019.1"/>
</dbReference>
<evidence type="ECO:0000256" key="8">
    <source>
        <dbReference type="ARBA" id="ARBA00023136"/>
    </source>
</evidence>
<evidence type="ECO:0000256" key="7">
    <source>
        <dbReference type="ARBA" id="ARBA00023010"/>
    </source>
</evidence>
<dbReference type="InterPro" id="IPR038379">
    <property type="entry name" value="SecE_sf"/>
</dbReference>
<comment type="subunit">
    <text evidence="9">Component of the Sec protein translocase complex. Heterotrimer consisting of SecY, SecE and SecG subunits. The heterotrimers can form oligomers, although 1 heterotrimer is thought to be able to translocate proteins. Interacts with the ribosome. Interacts with SecDF, and other proteins may be involved. Interacts with SecA.</text>
</comment>
<keyword evidence="3 9" id="KW-1003">Cell membrane</keyword>
<dbReference type="PRINTS" id="PR01650">
    <property type="entry name" value="SECETRNLCASE"/>
</dbReference>
<keyword evidence="8 9" id="KW-0472">Membrane</keyword>
<dbReference type="InterPro" id="IPR005807">
    <property type="entry name" value="SecE_bac"/>
</dbReference>
<dbReference type="EMBL" id="JBEWLZ010000005">
    <property type="protein sequence ID" value="MET1490337.1"/>
    <property type="molecule type" value="Genomic_DNA"/>
</dbReference>
<evidence type="ECO:0000313" key="10">
    <source>
        <dbReference type="EMBL" id="MET1490337.1"/>
    </source>
</evidence>
<keyword evidence="6 9" id="KW-1133">Transmembrane helix</keyword>
<comment type="subcellular location">
    <subcellularLocation>
        <location evidence="1">Membrane</location>
    </subcellularLocation>
</comment>
<evidence type="ECO:0000256" key="6">
    <source>
        <dbReference type="ARBA" id="ARBA00022989"/>
    </source>
</evidence>
<keyword evidence="4 9" id="KW-0812">Transmembrane</keyword>
<name>A0ABV2CS85_9RHOO</name>
<keyword evidence="11" id="KW-1185">Reference proteome</keyword>
<evidence type="ECO:0000256" key="1">
    <source>
        <dbReference type="ARBA" id="ARBA00004370"/>
    </source>
</evidence>
<dbReference type="Gene3D" id="1.20.5.1030">
    <property type="entry name" value="Preprotein translocase secy subunit"/>
    <property type="match status" value="1"/>
</dbReference>
<keyword evidence="7 9" id="KW-0811">Translocation</keyword>
<dbReference type="InterPro" id="IPR001901">
    <property type="entry name" value="Translocase_SecE/Sec61-g"/>
</dbReference>
<sequence length="115" mass="12260">MADKLKFVLALLLLVAGLTGYYLLSGQPVFFRVLSVLAGLAACVAVGWFTGPGQRLATFGGEAIVEAKKVVWPTRKETVQTTGAVFAFVVVMAVVLWIVDFAVGKMIGALLGWNQ</sequence>
<dbReference type="PANTHER" id="PTHR33910:SF1">
    <property type="entry name" value="PROTEIN TRANSLOCASE SUBUNIT SECE"/>
    <property type="match status" value="1"/>
</dbReference>
<dbReference type="NCBIfam" id="NF004371">
    <property type="entry name" value="PRK05740.1-1"/>
    <property type="match status" value="1"/>
</dbReference>
<evidence type="ECO:0000256" key="2">
    <source>
        <dbReference type="ARBA" id="ARBA00022448"/>
    </source>
</evidence>